<name>A0A0D3R0Z7_9RHAB</name>
<protein>
    <submittedName>
        <fullName evidence="1">Matrix</fullName>
    </submittedName>
</protein>
<proteinExistence type="predicted"/>
<dbReference type="Proteomes" id="UP000502922">
    <property type="component" value="Segment"/>
</dbReference>
<dbReference type="EMBL" id="KM204985">
    <property type="protein sequence ID" value="AJR28293.1"/>
    <property type="molecule type" value="Viral_cRNA"/>
</dbReference>
<evidence type="ECO:0000313" key="1">
    <source>
        <dbReference type="EMBL" id="AJR28293.1"/>
    </source>
</evidence>
<sequence>MALFWTMFRGKRDDYFDMGPAPQKRDKVNVKCFVDVSHDISKLTRGITSDELTNPIFPRIDCPLEIRSLVIYLVGSIKTYRRKKEDKTSLSLTWSILNLEIPTDRPARFDETWKWSKTFSSYHGSEPVFTNITVRIEPTSGKGTSMDVALLRRLESSLPNTQLIEKNEDGRWQLV</sequence>
<organism evidence="1 2">
    <name type="scientific">Kwatta virus</name>
    <dbReference type="NCBI Taxonomy" id="1272945"/>
    <lineage>
        <taxon>Viruses</taxon>
        <taxon>Riboviria</taxon>
        <taxon>Orthornavirae</taxon>
        <taxon>Negarnaviricota</taxon>
        <taxon>Haploviricotina</taxon>
        <taxon>Monjiviricetes</taxon>
        <taxon>Mononegavirales</taxon>
        <taxon>Rhabdoviridae</taxon>
        <taxon>Alpharhabdovirinae</taxon>
        <taxon>Sunrhavirus</taxon>
        <taxon>Sunrhavirus kwatta</taxon>
    </lineage>
</organism>
<accession>A0A0D3R0Z7</accession>
<dbReference type="GeneID" id="65101775"/>
<reference evidence="1 2" key="1">
    <citation type="journal article" date="2015" name="PLoS Pathog.">
        <title>Evolution of genome size and complexity in the rhabdoviridae.</title>
        <authorList>
            <person name="Walker P.J."/>
            <person name="Firth C."/>
            <person name="Widen S.G."/>
            <person name="Blasdell K.R."/>
            <person name="Guzman H."/>
            <person name="Wood T.G."/>
            <person name="Paradkar P.N."/>
            <person name="Holmes E.C."/>
            <person name="Tesh R.B."/>
            <person name="Vasilakis N."/>
        </authorList>
    </citation>
    <scope>NUCLEOTIDE SEQUENCE [LARGE SCALE GENOMIC DNA]</scope>
    <source>
        <strain evidence="1 2">A-57</strain>
    </source>
</reference>
<evidence type="ECO:0000313" key="2">
    <source>
        <dbReference type="Proteomes" id="UP000502922"/>
    </source>
</evidence>
<keyword evidence="2" id="KW-1185">Reference proteome</keyword>
<dbReference type="KEGG" id="vg:65101775"/>
<dbReference type="RefSeq" id="YP_010086561.1">
    <property type="nucleotide sequence ID" value="NC_055456.1"/>
</dbReference>